<feature type="transmembrane region" description="Helical" evidence="1">
    <location>
        <begin position="79"/>
        <end position="97"/>
    </location>
</feature>
<sequence>MKGISMLHHRHEIEALRGWAVVLVVAAHAGVSGLAGGFIGVDVFFVISGYLITQLLLKELNSTGKIDFLAFYARRVRRLLPALVFLITGVAALLYWLPIPIDQEPQRKAAIASMLWMANIHFSFMDMDYFGPQASDNLFLHLWSLGVEEQFYLVWPLLLLVIHRLARSASPAITVILVASLLAGMLAFVLWPVHAYYQMPFRLWQLAAGGLLAASPWFVQSSVLSRHKTAQAALGIGLLVLACVLLSSEGLPYPGPLALLPTLAAMLLINAGGEHDLVRFISNPLSRSLGAISYSLYLWHWPLLLMAKALAPGSAIMTLAAVLLAILLAWFSWRLIEGPTRRLETSRPLRWLAASALVTGSVIAVTVNLPPVNSLADQEQVSAQLYSNISMPRIYQTPNCDDWYSSDTVVECVVTTAGKDAPRLLLVGDSIGAQWTPALEAIALAHGWQFSVYTKSACPMLDVEFHYPRINRRYTECETWREKVLEMIAKSPPDVLLLGSTSGYPFGATEWQNGARRLLEQKLPAQLQVRYLAPSPVLPFDPRACLLRSASTSGNQLTTTGCTVDLAEVQRTDLLTALRRASAQLPHVRIIDTAPIVCPDGICPALIDGIPAWRDNQHLNAAYVETLAAPLEQALDLKH</sequence>
<feature type="transmembrane region" description="Helical" evidence="1">
    <location>
        <begin position="203"/>
        <end position="219"/>
    </location>
</feature>
<keyword evidence="4" id="KW-0012">Acyltransferase</keyword>
<feature type="domain" description="Acyltransferase 3" evidence="2">
    <location>
        <begin position="11"/>
        <end position="332"/>
    </location>
</feature>
<name>A0A7W3V1K2_9GAMM</name>
<keyword evidence="1" id="KW-0812">Transmembrane</keyword>
<evidence type="ECO:0000259" key="2">
    <source>
        <dbReference type="Pfam" id="PF01757"/>
    </source>
</evidence>
<feature type="transmembrane region" description="Helical" evidence="1">
    <location>
        <begin position="309"/>
        <end position="331"/>
    </location>
</feature>
<keyword evidence="4" id="KW-0808">Transferase</keyword>
<dbReference type="PANTHER" id="PTHR23028">
    <property type="entry name" value="ACETYLTRANSFERASE"/>
    <property type="match status" value="1"/>
</dbReference>
<organism evidence="4 5">
    <name type="scientific">Stenotrophomonas koreensis</name>
    <dbReference type="NCBI Taxonomy" id="266128"/>
    <lineage>
        <taxon>Bacteria</taxon>
        <taxon>Pseudomonadati</taxon>
        <taxon>Pseudomonadota</taxon>
        <taxon>Gammaproteobacteria</taxon>
        <taxon>Lysobacterales</taxon>
        <taxon>Lysobacteraceae</taxon>
        <taxon>Stenotrophomonas</taxon>
    </lineage>
</organism>
<evidence type="ECO:0000259" key="3">
    <source>
        <dbReference type="Pfam" id="PF19040"/>
    </source>
</evidence>
<protein>
    <submittedName>
        <fullName evidence="4">Acyltransferase</fullName>
    </submittedName>
</protein>
<keyword evidence="1" id="KW-0472">Membrane</keyword>
<evidence type="ECO:0000313" key="5">
    <source>
        <dbReference type="Proteomes" id="UP000550609"/>
    </source>
</evidence>
<evidence type="ECO:0000256" key="1">
    <source>
        <dbReference type="SAM" id="Phobius"/>
    </source>
</evidence>
<keyword evidence="1" id="KW-1133">Transmembrane helix</keyword>
<dbReference type="InterPro" id="IPR002656">
    <property type="entry name" value="Acyl_transf_3_dom"/>
</dbReference>
<feature type="transmembrane region" description="Helical" evidence="1">
    <location>
        <begin position="21"/>
        <end position="52"/>
    </location>
</feature>
<reference evidence="4 5" key="1">
    <citation type="submission" date="2020-08" db="EMBL/GenBank/DDBJ databases">
        <title>Stenotrophomonas sp. W1S232.</title>
        <authorList>
            <person name="Deng Y."/>
        </authorList>
    </citation>
    <scope>NUCLEOTIDE SEQUENCE [LARGE SCALE GENOMIC DNA]</scope>
    <source>
        <strain evidence="4 5">W1S232</strain>
    </source>
</reference>
<dbReference type="InterPro" id="IPR050879">
    <property type="entry name" value="Acyltransferase_3"/>
</dbReference>
<comment type="caution">
    <text evidence="4">The sequence shown here is derived from an EMBL/GenBank/DDBJ whole genome shotgun (WGS) entry which is preliminary data.</text>
</comment>
<dbReference type="Pfam" id="PF19040">
    <property type="entry name" value="SGNH"/>
    <property type="match status" value="1"/>
</dbReference>
<gene>
    <name evidence="4" type="ORF">H4O09_11860</name>
</gene>
<feature type="transmembrane region" description="Helical" evidence="1">
    <location>
        <begin position="150"/>
        <end position="166"/>
    </location>
</feature>
<dbReference type="InterPro" id="IPR043968">
    <property type="entry name" value="SGNH"/>
</dbReference>
<accession>A0A7W3V1K2</accession>
<proteinExistence type="predicted"/>
<dbReference type="Proteomes" id="UP000550609">
    <property type="component" value="Unassembled WGS sequence"/>
</dbReference>
<dbReference type="RefSeq" id="WP_182622729.1">
    <property type="nucleotide sequence ID" value="NZ_JACIUV010000005.1"/>
</dbReference>
<dbReference type="AlphaFoldDB" id="A0A7W3V1K2"/>
<dbReference type="GO" id="GO:0009103">
    <property type="term" value="P:lipopolysaccharide biosynthetic process"/>
    <property type="evidence" value="ECO:0007669"/>
    <property type="project" value="TreeGrafter"/>
</dbReference>
<feature type="transmembrane region" description="Helical" evidence="1">
    <location>
        <begin position="351"/>
        <end position="369"/>
    </location>
</feature>
<feature type="transmembrane region" description="Helical" evidence="1">
    <location>
        <begin position="231"/>
        <end position="247"/>
    </location>
</feature>
<evidence type="ECO:0000313" key="4">
    <source>
        <dbReference type="EMBL" id="MBB1117746.1"/>
    </source>
</evidence>
<dbReference type="GO" id="GO:0016747">
    <property type="term" value="F:acyltransferase activity, transferring groups other than amino-acyl groups"/>
    <property type="evidence" value="ECO:0007669"/>
    <property type="project" value="InterPro"/>
</dbReference>
<dbReference type="GO" id="GO:0016020">
    <property type="term" value="C:membrane"/>
    <property type="evidence" value="ECO:0007669"/>
    <property type="project" value="TreeGrafter"/>
</dbReference>
<feature type="transmembrane region" description="Helical" evidence="1">
    <location>
        <begin position="173"/>
        <end position="197"/>
    </location>
</feature>
<feature type="transmembrane region" description="Helical" evidence="1">
    <location>
        <begin position="109"/>
        <end position="130"/>
    </location>
</feature>
<feature type="domain" description="SGNH" evidence="3">
    <location>
        <begin position="410"/>
        <end position="632"/>
    </location>
</feature>
<dbReference type="Pfam" id="PF01757">
    <property type="entry name" value="Acyl_transf_3"/>
    <property type="match status" value="1"/>
</dbReference>
<dbReference type="PANTHER" id="PTHR23028:SF53">
    <property type="entry name" value="ACYL_TRANSF_3 DOMAIN-CONTAINING PROTEIN"/>
    <property type="match status" value="1"/>
</dbReference>
<dbReference type="EMBL" id="JACIUV010000005">
    <property type="protein sequence ID" value="MBB1117746.1"/>
    <property type="molecule type" value="Genomic_DNA"/>
</dbReference>